<reference evidence="1" key="1">
    <citation type="submission" date="2019-10" db="EMBL/GenBank/DDBJ databases">
        <authorList>
            <consortium name="Genoscope - CEA"/>
            <person name="William W."/>
        </authorList>
    </citation>
    <scope>NUCLEOTIDE SEQUENCE [LARGE SCALE GENOMIC DNA]</scope>
    <source>
        <strain evidence="1">BBR_PRJEB10992</strain>
    </source>
</reference>
<gene>
    <name evidence="1" type="ORF">PL8927_550047</name>
</gene>
<evidence type="ECO:0000313" key="2">
    <source>
        <dbReference type="Proteomes" id="UP000184550"/>
    </source>
</evidence>
<protein>
    <submittedName>
        <fullName evidence="1">Uncharacterized protein</fullName>
    </submittedName>
</protein>
<name>A0A7Z9BSM0_9CYAN</name>
<keyword evidence="2" id="KW-1185">Reference proteome</keyword>
<comment type="caution">
    <text evidence="1">The sequence shown here is derived from an EMBL/GenBank/DDBJ whole genome shotgun (WGS) entry which is preliminary data.</text>
</comment>
<dbReference type="Proteomes" id="UP000184550">
    <property type="component" value="Unassembled WGS sequence"/>
</dbReference>
<proteinExistence type="predicted"/>
<sequence length="55" mass="5980">MVLLICNNLRYNEAGLNSQSITLNLDIRVVIDLKSIAQGYKDTKSGSALNPSSAR</sequence>
<dbReference type="EMBL" id="CZCU02000130">
    <property type="protein sequence ID" value="VXD16628.1"/>
    <property type="molecule type" value="Genomic_DNA"/>
</dbReference>
<evidence type="ECO:0000313" key="1">
    <source>
        <dbReference type="EMBL" id="VXD16628.1"/>
    </source>
</evidence>
<dbReference type="AlphaFoldDB" id="A0A7Z9BSM0"/>
<accession>A0A7Z9BSM0</accession>
<organism evidence="1 2">
    <name type="scientific">Planktothrix serta PCC 8927</name>
    <dbReference type="NCBI Taxonomy" id="671068"/>
    <lineage>
        <taxon>Bacteria</taxon>
        <taxon>Bacillati</taxon>
        <taxon>Cyanobacteriota</taxon>
        <taxon>Cyanophyceae</taxon>
        <taxon>Oscillatoriophycideae</taxon>
        <taxon>Oscillatoriales</taxon>
        <taxon>Microcoleaceae</taxon>
        <taxon>Planktothrix</taxon>
    </lineage>
</organism>